<accession>A0A7S4FAR5</accession>
<name>A0A7S4FAR5_CHRCT</name>
<evidence type="ECO:0000256" key="2">
    <source>
        <dbReference type="SAM" id="Phobius"/>
    </source>
</evidence>
<feature type="transmembrane region" description="Helical" evidence="2">
    <location>
        <begin position="28"/>
        <end position="49"/>
    </location>
</feature>
<organism evidence="3">
    <name type="scientific">Chrysotila carterae</name>
    <name type="common">Marine alga</name>
    <name type="synonym">Syracosphaera carterae</name>
    <dbReference type="NCBI Taxonomy" id="13221"/>
    <lineage>
        <taxon>Eukaryota</taxon>
        <taxon>Haptista</taxon>
        <taxon>Haptophyta</taxon>
        <taxon>Prymnesiophyceae</taxon>
        <taxon>Isochrysidales</taxon>
        <taxon>Isochrysidaceae</taxon>
        <taxon>Chrysotila</taxon>
    </lineage>
</organism>
<reference evidence="3" key="1">
    <citation type="submission" date="2021-01" db="EMBL/GenBank/DDBJ databases">
        <authorList>
            <person name="Corre E."/>
            <person name="Pelletier E."/>
            <person name="Niang G."/>
            <person name="Scheremetjew M."/>
            <person name="Finn R."/>
            <person name="Kale V."/>
            <person name="Holt S."/>
            <person name="Cochrane G."/>
            <person name="Meng A."/>
            <person name="Brown T."/>
            <person name="Cohen L."/>
        </authorList>
    </citation>
    <scope>NUCLEOTIDE SEQUENCE</scope>
    <source>
        <strain evidence="3">CCMP645</strain>
    </source>
</reference>
<keyword evidence="2" id="KW-0472">Membrane</keyword>
<keyword evidence="2" id="KW-0812">Transmembrane</keyword>
<feature type="region of interest" description="Disordered" evidence="1">
    <location>
        <begin position="81"/>
        <end position="139"/>
    </location>
</feature>
<dbReference type="EMBL" id="HBIZ01059452">
    <property type="protein sequence ID" value="CAE0784511.1"/>
    <property type="molecule type" value="Transcribed_RNA"/>
</dbReference>
<evidence type="ECO:0000313" key="3">
    <source>
        <dbReference type="EMBL" id="CAE0784511.1"/>
    </source>
</evidence>
<sequence>MDSAPSPPLPPWLPGKAPPIPGPVFSQAFVAMLGLVAVGTVVLCGQLFFKIRAMQASEFGEDTEMLTASHDPNWLRSVAASRGRAVRRAPQVEMATKSKAKPAKATGKSQKTKAKGGSRDAARAAKTKRRDPDSPLSPV</sequence>
<protein>
    <submittedName>
        <fullName evidence="3">Uncharacterized protein</fullName>
    </submittedName>
</protein>
<dbReference type="AlphaFoldDB" id="A0A7S4FAR5"/>
<gene>
    <name evidence="3" type="ORF">PCAR00345_LOCUS37218</name>
</gene>
<evidence type="ECO:0000256" key="1">
    <source>
        <dbReference type="SAM" id="MobiDB-lite"/>
    </source>
</evidence>
<keyword evidence="2" id="KW-1133">Transmembrane helix</keyword>
<proteinExistence type="predicted"/>